<accession>V5G369</accession>
<dbReference type="PANTHER" id="PTHR21310">
    <property type="entry name" value="AMINOGLYCOSIDE PHOSPHOTRANSFERASE-RELATED-RELATED"/>
    <property type="match status" value="1"/>
</dbReference>
<dbReference type="InParanoid" id="V5G369"/>
<keyword evidence="2" id="KW-1185">Reference proteome</keyword>
<dbReference type="EMBL" id="BAUL01000122">
    <property type="protein sequence ID" value="GAD95327.1"/>
    <property type="molecule type" value="Genomic_DNA"/>
</dbReference>
<protein>
    <recommendedName>
        <fullName evidence="3">Aminoglycoside phosphotransferase domain-containing protein</fullName>
    </recommendedName>
</protein>
<evidence type="ECO:0008006" key="3">
    <source>
        <dbReference type="Google" id="ProtNLM"/>
    </source>
</evidence>
<dbReference type="AlphaFoldDB" id="V5G369"/>
<sequence length="188" mass="22582">MMRGLLHQFVSREYRNGPYVLTLTDLHPSNIFVDDEWHITALIDLEWACSFPIELQTPPYWLSGRSIDDIEHGEHLDTFTAIITEFMDAFEQQETRLRDSHTFQAQIMRECWDRGSFWYFQAMHSPKGLLRVFNEHIQRRFCEEHCTQRAFDRTVSPYWCIGAEKLIQTKVEEEEAYKDRLRKRFSNL</sequence>
<reference evidence="2" key="1">
    <citation type="journal article" date="2014" name="Genome Announc.">
        <title>Draft genome sequence of the formaldehyde-resistant fungus Byssochlamys spectabilis No. 5 (anamorph Paecilomyces variotii No. 5) (NBRC109023).</title>
        <authorList>
            <person name="Oka T."/>
            <person name="Ekino K."/>
            <person name="Fukuda K."/>
            <person name="Nomura Y."/>
        </authorList>
    </citation>
    <scope>NUCLEOTIDE SEQUENCE [LARGE SCALE GENOMIC DNA]</scope>
    <source>
        <strain evidence="2">No. 5 / NBRC 109023</strain>
    </source>
</reference>
<dbReference type="eggNOG" id="ENOG502QQYZ">
    <property type="taxonomic scope" value="Eukaryota"/>
</dbReference>
<evidence type="ECO:0000313" key="1">
    <source>
        <dbReference type="EMBL" id="GAD95327.1"/>
    </source>
</evidence>
<proteinExistence type="predicted"/>
<dbReference type="SUPFAM" id="SSF56112">
    <property type="entry name" value="Protein kinase-like (PK-like)"/>
    <property type="match status" value="1"/>
</dbReference>
<dbReference type="OrthoDB" id="3645574at2759"/>
<gene>
    <name evidence="1" type="ORF">PVAR5_3969</name>
</gene>
<name>V5G369_BYSSN</name>
<evidence type="ECO:0000313" key="2">
    <source>
        <dbReference type="Proteomes" id="UP000018001"/>
    </source>
</evidence>
<dbReference type="InterPro" id="IPR011009">
    <property type="entry name" value="Kinase-like_dom_sf"/>
</dbReference>
<organism evidence="1 2">
    <name type="scientific">Byssochlamys spectabilis (strain No. 5 / NBRC 109023)</name>
    <name type="common">Paecilomyces variotii</name>
    <dbReference type="NCBI Taxonomy" id="1356009"/>
    <lineage>
        <taxon>Eukaryota</taxon>
        <taxon>Fungi</taxon>
        <taxon>Dikarya</taxon>
        <taxon>Ascomycota</taxon>
        <taxon>Pezizomycotina</taxon>
        <taxon>Eurotiomycetes</taxon>
        <taxon>Eurotiomycetidae</taxon>
        <taxon>Eurotiales</taxon>
        <taxon>Thermoascaceae</taxon>
        <taxon>Paecilomyces</taxon>
    </lineage>
</organism>
<dbReference type="InterPro" id="IPR051678">
    <property type="entry name" value="AGP_Transferase"/>
</dbReference>
<dbReference type="PANTHER" id="PTHR21310:SF37">
    <property type="entry name" value="AMINOGLYCOSIDE PHOSPHOTRANSFERASE DOMAIN-CONTAINING PROTEIN"/>
    <property type="match status" value="1"/>
</dbReference>
<comment type="caution">
    <text evidence="1">The sequence shown here is derived from an EMBL/GenBank/DDBJ whole genome shotgun (WGS) entry which is preliminary data.</text>
</comment>
<dbReference type="HOGENOM" id="CLU_025005_0_1_1"/>
<dbReference type="Proteomes" id="UP000018001">
    <property type="component" value="Unassembled WGS sequence"/>
</dbReference>